<gene>
    <name evidence="1" type="ORF">ACFOEK_17410</name>
</gene>
<dbReference type="RefSeq" id="WP_386722743.1">
    <property type="nucleotide sequence ID" value="NZ_JBHRSZ010000007.1"/>
</dbReference>
<sequence>MLGYTTLYRYYWVVFHSLGQSMTLSPVLRPADAALPELAGVGFLCQFPFCA</sequence>
<evidence type="ECO:0000313" key="1">
    <source>
        <dbReference type="EMBL" id="MFC3152820.1"/>
    </source>
</evidence>
<accession>A0ABV7HG06</accession>
<organism evidence="1 2">
    <name type="scientific">Litoribrevibacter euphylliae</name>
    <dbReference type="NCBI Taxonomy" id="1834034"/>
    <lineage>
        <taxon>Bacteria</taxon>
        <taxon>Pseudomonadati</taxon>
        <taxon>Pseudomonadota</taxon>
        <taxon>Gammaproteobacteria</taxon>
        <taxon>Oceanospirillales</taxon>
        <taxon>Oceanospirillaceae</taxon>
        <taxon>Litoribrevibacter</taxon>
    </lineage>
</organism>
<dbReference type="EMBL" id="JBHRSZ010000007">
    <property type="protein sequence ID" value="MFC3152820.1"/>
    <property type="molecule type" value="Genomic_DNA"/>
</dbReference>
<keyword evidence="2" id="KW-1185">Reference proteome</keyword>
<name>A0ABV7HG06_9GAMM</name>
<comment type="caution">
    <text evidence="1">The sequence shown here is derived from an EMBL/GenBank/DDBJ whole genome shotgun (WGS) entry which is preliminary data.</text>
</comment>
<reference evidence="2" key="1">
    <citation type="journal article" date="2019" name="Int. J. Syst. Evol. Microbiol.">
        <title>The Global Catalogue of Microorganisms (GCM) 10K type strain sequencing project: providing services to taxonomists for standard genome sequencing and annotation.</title>
        <authorList>
            <consortium name="The Broad Institute Genomics Platform"/>
            <consortium name="The Broad Institute Genome Sequencing Center for Infectious Disease"/>
            <person name="Wu L."/>
            <person name="Ma J."/>
        </authorList>
    </citation>
    <scope>NUCLEOTIDE SEQUENCE [LARGE SCALE GENOMIC DNA]</scope>
    <source>
        <strain evidence="2">KCTC 52438</strain>
    </source>
</reference>
<evidence type="ECO:0000313" key="2">
    <source>
        <dbReference type="Proteomes" id="UP001595476"/>
    </source>
</evidence>
<protein>
    <submittedName>
        <fullName evidence="1">Uncharacterized protein</fullName>
    </submittedName>
</protein>
<dbReference type="Proteomes" id="UP001595476">
    <property type="component" value="Unassembled WGS sequence"/>
</dbReference>
<proteinExistence type="predicted"/>